<dbReference type="Pfam" id="PF03359">
    <property type="entry name" value="GKAP"/>
    <property type="match status" value="1"/>
</dbReference>
<accession>A0AAD9KY63</accession>
<feature type="compositionally biased region" description="Low complexity" evidence="2">
    <location>
        <begin position="505"/>
        <end position="516"/>
    </location>
</feature>
<evidence type="ECO:0000313" key="3">
    <source>
        <dbReference type="EMBL" id="KAK2179492.1"/>
    </source>
</evidence>
<feature type="region of interest" description="Disordered" evidence="2">
    <location>
        <begin position="153"/>
        <end position="179"/>
    </location>
</feature>
<organism evidence="3 4">
    <name type="scientific">Ridgeia piscesae</name>
    <name type="common">Tubeworm</name>
    <dbReference type="NCBI Taxonomy" id="27915"/>
    <lineage>
        <taxon>Eukaryota</taxon>
        <taxon>Metazoa</taxon>
        <taxon>Spiralia</taxon>
        <taxon>Lophotrochozoa</taxon>
        <taxon>Annelida</taxon>
        <taxon>Polychaeta</taxon>
        <taxon>Sedentaria</taxon>
        <taxon>Canalipalpata</taxon>
        <taxon>Sabellida</taxon>
        <taxon>Siboglinidae</taxon>
        <taxon>Ridgeia</taxon>
    </lineage>
</organism>
<dbReference type="GO" id="GO:0060090">
    <property type="term" value="F:molecular adaptor activity"/>
    <property type="evidence" value="ECO:0007669"/>
    <property type="project" value="TreeGrafter"/>
</dbReference>
<feature type="region of interest" description="Disordered" evidence="2">
    <location>
        <begin position="224"/>
        <end position="306"/>
    </location>
</feature>
<feature type="region of interest" description="Disordered" evidence="2">
    <location>
        <begin position="497"/>
        <end position="574"/>
    </location>
</feature>
<reference evidence="3" key="1">
    <citation type="journal article" date="2023" name="Mol. Biol. Evol.">
        <title>Third-Generation Sequencing Reveals the Adaptive Role of the Epigenome in Three Deep-Sea Polychaetes.</title>
        <authorList>
            <person name="Perez M."/>
            <person name="Aroh O."/>
            <person name="Sun Y."/>
            <person name="Lan Y."/>
            <person name="Juniper S.K."/>
            <person name="Young C.R."/>
            <person name="Angers B."/>
            <person name="Qian P.Y."/>
        </authorList>
    </citation>
    <scope>NUCLEOTIDE SEQUENCE</scope>
    <source>
        <strain evidence="3">R07B-5</strain>
    </source>
</reference>
<dbReference type="EMBL" id="JAODUO010000487">
    <property type="protein sequence ID" value="KAK2179492.1"/>
    <property type="molecule type" value="Genomic_DNA"/>
</dbReference>
<comment type="similarity">
    <text evidence="1">Belongs to the SAPAP family.</text>
</comment>
<evidence type="ECO:0000256" key="2">
    <source>
        <dbReference type="SAM" id="MobiDB-lite"/>
    </source>
</evidence>
<evidence type="ECO:0000313" key="4">
    <source>
        <dbReference type="Proteomes" id="UP001209878"/>
    </source>
</evidence>
<dbReference type="GO" id="GO:0023052">
    <property type="term" value="P:signaling"/>
    <property type="evidence" value="ECO:0007669"/>
    <property type="project" value="InterPro"/>
</dbReference>
<protein>
    <submittedName>
        <fullName evidence="3">Uncharacterized protein</fullName>
    </submittedName>
</protein>
<keyword evidence="4" id="KW-1185">Reference proteome</keyword>
<dbReference type="InterPro" id="IPR005026">
    <property type="entry name" value="SAPAP"/>
</dbReference>
<feature type="compositionally biased region" description="Basic and acidic residues" evidence="2">
    <location>
        <begin position="165"/>
        <end position="177"/>
    </location>
</feature>
<dbReference type="PANTHER" id="PTHR12353">
    <property type="entry name" value="DISKS LARGE-ASSOCIATED PROTEIN DAP SAP90/PSD-95-ASSOCIATED PROTEIN"/>
    <property type="match status" value="1"/>
</dbReference>
<dbReference type="PANTHER" id="PTHR12353:SF31">
    <property type="entry name" value="LD44824P"/>
    <property type="match status" value="1"/>
</dbReference>
<proteinExistence type="inferred from homology"/>
<feature type="compositionally biased region" description="Basic residues" evidence="2">
    <location>
        <begin position="549"/>
        <end position="562"/>
    </location>
</feature>
<gene>
    <name evidence="3" type="ORF">NP493_487g02050</name>
</gene>
<sequence>MWEQVRCGCCLPWIPGLRLLIPGSGSGTSLAPAHQTDSIGQVTSASKYVLNSKAGDDTSTKSDATEPPTSNSDIVIVAAAHGHTSVDSSTSSGTSNEHKGSAVIAPTAIVATPSPRIPTDIKTNGLVLHQNEAADDISDAVDSCQVAVKQNGVLPFLPHPPSSPKPDKRFSPRDKQQDTVVVSQPVAIVTNGALKTNSNNVEHCVRQDAGHVCDGHGEVGHLELRNTTRIAPVMTPEESACKGKKGRRKSGNRAREKRKVMHSRGWRENRAGEDRKGGEAGEGRKGEQDRERQEGRRDRGGRENWTGEEEPLVTGLYLAGLFLSLLWFLSRRDGVYFLKVMLHLCVMSVCCRTDGVYFLKVMLHLCVMYVMSVCCRTDGVYFLKVMQQERSHLDELCDITERLLEMSIPDEVAGKMRATVGKARLLTNKKFKQFDGLCRQQMEPDVNEKFKTTAQDLEGFWDMVLLQVDDVYSMFTEIETLRRNDWVYTEDTTPISTQSVLSDPGSVKSKSSGVKVKVTKPKEANSTHASKKPSQQSSRNAQRDEARKRLLLAKRAGRQRKASHSETDIEIFVS</sequence>
<evidence type="ECO:0000256" key="1">
    <source>
        <dbReference type="ARBA" id="ARBA00008839"/>
    </source>
</evidence>
<feature type="compositionally biased region" description="Basic residues" evidence="2">
    <location>
        <begin position="242"/>
        <end position="264"/>
    </location>
</feature>
<dbReference type="Proteomes" id="UP001209878">
    <property type="component" value="Unassembled WGS sequence"/>
</dbReference>
<name>A0AAD9KY63_RIDPI</name>
<comment type="caution">
    <text evidence="3">The sequence shown here is derived from an EMBL/GenBank/DDBJ whole genome shotgun (WGS) entry which is preliminary data.</text>
</comment>
<dbReference type="AlphaFoldDB" id="A0AAD9KY63"/>
<dbReference type="GO" id="GO:0099572">
    <property type="term" value="C:postsynaptic specialization"/>
    <property type="evidence" value="ECO:0007669"/>
    <property type="project" value="TreeGrafter"/>
</dbReference>
<feature type="compositionally biased region" description="Basic and acidic residues" evidence="2">
    <location>
        <begin position="265"/>
        <end position="302"/>
    </location>
</feature>
<dbReference type="GO" id="GO:0098978">
    <property type="term" value="C:glutamatergic synapse"/>
    <property type="evidence" value="ECO:0007669"/>
    <property type="project" value="TreeGrafter"/>
</dbReference>
<feature type="compositionally biased region" description="Polar residues" evidence="2">
    <location>
        <begin position="526"/>
        <end position="540"/>
    </location>
</feature>